<evidence type="ECO:0000313" key="1">
    <source>
        <dbReference type="EMBL" id="KAH8015008.1"/>
    </source>
</evidence>
<name>A0ACB8G6G2_9SAUR</name>
<gene>
    <name evidence="1" type="primary">MNAT1</name>
    <name evidence="1" type="ORF">K3G42_032832</name>
</gene>
<proteinExistence type="predicted"/>
<keyword evidence="1" id="KW-0808">Transferase</keyword>
<evidence type="ECO:0000313" key="2">
    <source>
        <dbReference type="Proteomes" id="UP000827872"/>
    </source>
</evidence>
<keyword evidence="1" id="KW-0418">Kinase</keyword>
<keyword evidence="2" id="KW-1185">Reference proteome</keyword>
<comment type="caution">
    <text evidence="1">The sequence shown here is derived from an EMBL/GenBank/DDBJ whole genome shotgun (WGS) entry which is preliminary data.</text>
</comment>
<protein>
    <submittedName>
        <fullName evidence="1">CDK-activating kinase assembly factor MAT1</fullName>
    </submittedName>
</protein>
<organism evidence="1 2">
    <name type="scientific">Sphaerodactylus townsendi</name>
    <dbReference type="NCBI Taxonomy" id="933632"/>
    <lineage>
        <taxon>Eukaryota</taxon>
        <taxon>Metazoa</taxon>
        <taxon>Chordata</taxon>
        <taxon>Craniata</taxon>
        <taxon>Vertebrata</taxon>
        <taxon>Euteleostomi</taxon>
        <taxon>Lepidosauria</taxon>
        <taxon>Squamata</taxon>
        <taxon>Bifurcata</taxon>
        <taxon>Gekkota</taxon>
        <taxon>Sphaerodactylidae</taxon>
        <taxon>Sphaerodactylus</taxon>
    </lineage>
</organism>
<sequence length="67" mass="7424">MKLFNLGQQIVLAPAPKIKEALYEYQPLHVETYGPPVPEVELLGKLGGEFGWIALMFSVLPLAAEEK</sequence>
<reference evidence="1" key="1">
    <citation type="submission" date="2021-08" db="EMBL/GenBank/DDBJ databases">
        <title>The first chromosome-level gecko genome reveals the dynamic sex chromosomes of Neotropical dwarf geckos (Sphaerodactylidae: Sphaerodactylus).</title>
        <authorList>
            <person name="Pinto B.J."/>
            <person name="Keating S.E."/>
            <person name="Gamble T."/>
        </authorList>
    </citation>
    <scope>NUCLEOTIDE SEQUENCE</scope>
    <source>
        <strain evidence="1">TG3544</strain>
    </source>
</reference>
<dbReference type="EMBL" id="CM037615">
    <property type="protein sequence ID" value="KAH8015008.1"/>
    <property type="molecule type" value="Genomic_DNA"/>
</dbReference>
<dbReference type="Proteomes" id="UP000827872">
    <property type="component" value="Linkage Group LG02"/>
</dbReference>
<accession>A0ACB8G6G2</accession>